<keyword evidence="3" id="KW-1134">Transmembrane beta strand</keyword>
<accession>D0LKS3</accession>
<evidence type="ECO:0000256" key="3">
    <source>
        <dbReference type="ARBA" id="ARBA00022452"/>
    </source>
</evidence>
<protein>
    <submittedName>
        <fullName evidence="11">TonB-dependent receptor</fullName>
    </submittedName>
</protein>
<dbReference type="PANTHER" id="PTHR30069">
    <property type="entry name" value="TONB-DEPENDENT OUTER MEMBRANE RECEPTOR"/>
    <property type="match status" value="1"/>
</dbReference>
<evidence type="ECO:0000259" key="10">
    <source>
        <dbReference type="Pfam" id="PF07715"/>
    </source>
</evidence>
<sequence>MHASPPPARRWREPSWFVGAVVASASAMMALAAPALAEPPPPPPMPDMKPPTAVPLQPPAPAPAPADDPAPAGDAAAPAPPAQPPAPTPAPALPVVPPPAAPEVNAEAENTISGTVVEAATGVPVPEVFISADNITALTDSEGRFTLVGVPSGDIEVVAVADAFEPQVLATRVGAEIAAAALVFALEPAADLQGEVVEIVGDAPDITAPPSYELDVAEIKILPGSGNDILKSLQSLPAVARVPFGFGGLVLRGASPRDSNVFLDGVEVPLLYHFGGLASFYPSSMLDSLDLVPGGFSAEYGRTQGGVVVLRSRPGRSDRWRVESEVSIQDASVHADGPGPGGGSWSVGLRRSYIDTVLAVVVPEDSTFALTQAPRYYDGQVRYDLELGGGQRLSAMLFGSDDRLQFLFEDEDDDTGEMSDTSFRYTQRFARAALRWERRTSDVTLSLTPWVGWDENGVIAGDFRNVRETIPVGARADALRSFAGGYVAGGIDLQGARNEFDINSNQPAMPGMPDTDDGSDDLVLSQGADFYTDIGFWLEGLYGFADDRFSVKPGLRIDHFGLSKEWVLDPRLNLAQVLSDEVTLKQSIGIFHQPPNLPDMAPLFGNPDLGASYALQSSAGVEVKLPQNLEIKATAFFDQTYDQAVDVVSGATGAAAPGSAVSGGGGAAFRELSQEQFGLYAYQENQGRGRNYGLETLVRAAGGMPGRAGQWMGWISYTLSRSLRTYNPNVYGAGYYPYVLDQPHVLTALGSYAITDAWRVGARVRFVSGNPITPVTGSYFDAGSQRYEPESGDVLSTRLPAFFQLDLRVDRTWKRSWGILRLFLDIQNVTNRANPEDIIYNNDYSDFVYARGLPILPVLGLEYRQ</sequence>
<dbReference type="SUPFAM" id="SSF49464">
    <property type="entry name" value="Carboxypeptidase regulatory domain-like"/>
    <property type="match status" value="1"/>
</dbReference>
<dbReference type="Gene3D" id="2.40.170.20">
    <property type="entry name" value="TonB-dependent receptor, beta-barrel domain"/>
    <property type="match status" value="1"/>
</dbReference>
<dbReference type="InterPro" id="IPR036942">
    <property type="entry name" value="Beta-barrel_TonB_sf"/>
</dbReference>
<evidence type="ECO:0000256" key="1">
    <source>
        <dbReference type="ARBA" id="ARBA00004571"/>
    </source>
</evidence>
<evidence type="ECO:0000256" key="9">
    <source>
        <dbReference type="SAM" id="SignalP"/>
    </source>
</evidence>
<evidence type="ECO:0000313" key="12">
    <source>
        <dbReference type="Proteomes" id="UP000001880"/>
    </source>
</evidence>
<evidence type="ECO:0000256" key="7">
    <source>
        <dbReference type="ARBA" id="ARBA00023237"/>
    </source>
</evidence>
<dbReference type="InterPro" id="IPR039426">
    <property type="entry name" value="TonB-dep_rcpt-like"/>
</dbReference>
<evidence type="ECO:0000256" key="5">
    <source>
        <dbReference type="ARBA" id="ARBA00022729"/>
    </source>
</evidence>
<dbReference type="AlphaFoldDB" id="D0LKS3"/>
<name>D0LKS3_HALO1</name>
<dbReference type="GO" id="GO:0009279">
    <property type="term" value="C:cell outer membrane"/>
    <property type="evidence" value="ECO:0007669"/>
    <property type="project" value="UniProtKB-SubCell"/>
</dbReference>
<dbReference type="Proteomes" id="UP000001880">
    <property type="component" value="Chromosome"/>
</dbReference>
<dbReference type="InterPro" id="IPR012910">
    <property type="entry name" value="Plug_dom"/>
</dbReference>
<keyword evidence="5 9" id="KW-0732">Signal</keyword>
<feature type="compositionally biased region" description="Pro residues" evidence="8">
    <location>
        <begin position="78"/>
        <end position="101"/>
    </location>
</feature>
<keyword evidence="4" id="KW-0812">Transmembrane</keyword>
<organism evidence="11 12">
    <name type="scientific">Haliangium ochraceum (strain DSM 14365 / JCM 11303 / SMP-2)</name>
    <dbReference type="NCBI Taxonomy" id="502025"/>
    <lineage>
        <taxon>Bacteria</taxon>
        <taxon>Pseudomonadati</taxon>
        <taxon>Myxococcota</taxon>
        <taxon>Polyangia</taxon>
        <taxon>Haliangiales</taxon>
        <taxon>Kofleriaceae</taxon>
        <taxon>Haliangium</taxon>
    </lineage>
</organism>
<dbReference type="STRING" id="502025.Hoch_4145"/>
<dbReference type="EMBL" id="CP001804">
    <property type="protein sequence ID" value="ACY16643.1"/>
    <property type="molecule type" value="Genomic_DNA"/>
</dbReference>
<feature type="compositionally biased region" description="Pro residues" evidence="8">
    <location>
        <begin position="37"/>
        <end position="68"/>
    </location>
</feature>
<dbReference type="Gene3D" id="2.170.130.10">
    <property type="entry name" value="TonB-dependent receptor, plug domain"/>
    <property type="match status" value="1"/>
</dbReference>
<dbReference type="Pfam" id="PF07715">
    <property type="entry name" value="Plug"/>
    <property type="match status" value="1"/>
</dbReference>
<gene>
    <name evidence="11" type="ordered locus">Hoch_4145</name>
</gene>
<keyword evidence="7" id="KW-0998">Cell outer membrane</keyword>
<dbReference type="Pfam" id="PF13620">
    <property type="entry name" value="CarboxypepD_reg"/>
    <property type="match status" value="1"/>
</dbReference>
<evidence type="ECO:0000256" key="2">
    <source>
        <dbReference type="ARBA" id="ARBA00022448"/>
    </source>
</evidence>
<evidence type="ECO:0000256" key="6">
    <source>
        <dbReference type="ARBA" id="ARBA00023136"/>
    </source>
</evidence>
<feature type="signal peptide" evidence="9">
    <location>
        <begin position="1"/>
        <end position="37"/>
    </location>
</feature>
<feature type="chain" id="PRO_5003010211" evidence="9">
    <location>
        <begin position="38"/>
        <end position="865"/>
    </location>
</feature>
<feature type="region of interest" description="Disordered" evidence="8">
    <location>
        <begin position="35"/>
        <end position="102"/>
    </location>
</feature>
<dbReference type="KEGG" id="hoh:Hoch_4145"/>
<dbReference type="SUPFAM" id="SSF56935">
    <property type="entry name" value="Porins"/>
    <property type="match status" value="1"/>
</dbReference>
<dbReference type="HOGENOM" id="CLU_016599_1_0_7"/>
<dbReference type="GO" id="GO:0044718">
    <property type="term" value="P:siderophore transmembrane transport"/>
    <property type="evidence" value="ECO:0007669"/>
    <property type="project" value="TreeGrafter"/>
</dbReference>
<evidence type="ECO:0000256" key="4">
    <source>
        <dbReference type="ARBA" id="ARBA00022692"/>
    </source>
</evidence>
<keyword evidence="2" id="KW-0813">Transport</keyword>
<keyword evidence="6" id="KW-0472">Membrane</keyword>
<evidence type="ECO:0000256" key="8">
    <source>
        <dbReference type="SAM" id="MobiDB-lite"/>
    </source>
</evidence>
<keyword evidence="12" id="KW-1185">Reference proteome</keyword>
<evidence type="ECO:0000313" key="11">
    <source>
        <dbReference type="EMBL" id="ACY16643.1"/>
    </source>
</evidence>
<feature type="domain" description="TonB-dependent receptor plug" evidence="10">
    <location>
        <begin position="227"/>
        <end position="306"/>
    </location>
</feature>
<comment type="subcellular location">
    <subcellularLocation>
        <location evidence="1">Cell outer membrane</location>
        <topology evidence="1">Multi-pass membrane protein</topology>
    </subcellularLocation>
</comment>
<dbReference type="InterPro" id="IPR037066">
    <property type="entry name" value="Plug_dom_sf"/>
</dbReference>
<dbReference type="eggNOG" id="COG4771">
    <property type="taxonomic scope" value="Bacteria"/>
</dbReference>
<dbReference type="Gene3D" id="2.60.40.1120">
    <property type="entry name" value="Carboxypeptidase-like, regulatory domain"/>
    <property type="match status" value="1"/>
</dbReference>
<reference evidence="11 12" key="1">
    <citation type="journal article" date="2010" name="Stand. Genomic Sci.">
        <title>Complete genome sequence of Haliangium ochraceum type strain (SMP-2).</title>
        <authorList>
            <consortium name="US DOE Joint Genome Institute (JGI-PGF)"/>
            <person name="Ivanova N."/>
            <person name="Daum C."/>
            <person name="Lang E."/>
            <person name="Abt B."/>
            <person name="Kopitz M."/>
            <person name="Saunders E."/>
            <person name="Lapidus A."/>
            <person name="Lucas S."/>
            <person name="Glavina Del Rio T."/>
            <person name="Nolan M."/>
            <person name="Tice H."/>
            <person name="Copeland A."/>
            <person name="Cheng J.F."/>
            <person name="Chen F."/>
            <person name="Bruce D."/>
            <person name="Goodwin L."/>
            <person name="Pitluck S."/>
            <person name="Mavromatis K."/>
            <person name="Pati A."/>
            <person name="Mikhailova N."/>
            <person name="Chen A."/>
            <person name="Palaniappan K."/>
            <person name="Land M."/>
            <person name="Hauser L."/>
            <person name="Chang Y.J."/>
            <person name="Jeffries C.D."/>
            <person name="Detter J.C."/>
            <person name="Brettin T."/>
            <person name="Rohde M."/>
            <person name="Goker M."/>
            <person name="Bristow J."/>
            <person name="Markowitz V."/>
            <person name="Eisen J.A."/>
            <person name="Hugenholtz P."/>
            <person name="Kyrpides N.C."/>
            <person name="Klenk H.P."/>
        </authorList>
    </citation>
    <scope>NUCLEOTIDE SEQUENCE [LARGE SCALE GENOMIC DNA]</scope>
    <source>
        <strain evidence="12">DSM 14365 / CIP 107738 / JCM 11303 / AJ 13395 / SMP-2</strain>
    </source>
</reference>
<dbReference type="InterPro" id="IPR008969">
    <property type="entry name" value="CarboxyPept-like_regulatory"/>
</dbReference>
<dbReference type="PANTHER" id="PTHR30069:SF29">
    <property type="entry name" value="HEMOGLOBIN AND HEMOGLOBIN-HAPTOGLOBIN-BINDING PROTEIN 1-RELATED"/>
    <property type="match status" value="1"/>
</dbReference>
<keyword evidence="11" id="KW-0675">Receptor</keyword>
<proteinExistence type="predicted"/>
<dbReference type="GO" id="GO:0015344">
    <property type="term" value="F:siderophore uptake transmembrane transporter activity"/>
    <property type="evidence" value="ECO:0007669"/>
    <property type="project" value="TreeGrafter"/>
</dbReference>